<evidence type="ECO:0000313" key="1">
    <source>
        <dbReference type="EMBL" id="SVD83648.1"/>
    </source>
</evidence>
<sequence>VGALFAVRVFMALSVRTVTIVSPTYYLEEGTNARYSATNSHIGVWGHVGFGSWFCLGARLAHGTR</sequence>
<gene>
    <name evidence="1" type="ORF">METZ01_LOCUS436502</name>
</gene>
<dbReference type="AlphaFoldDB" id="A0A382YMB7"/>
<feature type="non-terminal residue" evidence="1">
    <location>
        <position position="1"/>
    </location>
</feature>
<accession>A0A382YMB7</accession>
<name>A0A382YMB7_9ZZZZ</name>
<reference evidence="1" key="1">
    <citation type="submission" date="2018-05" db="EMBL/GenBank/DDBJ databases">
        <authorList>
            <person name="Lanie J.A."/>
            <person name="Ng W.-L."/>
            <person name="Kazmierczak K.M."/>
            <person name="Andrzejewski T.M."/>
            <person name="Davidsen T.M."/>
            <person name="Wayne K.J."/>
            <person name="Tettelin H."/>
            <person name="Glass J.I."/>
            <person name="Rusch D."/>
            <person name="Podicherti R."/>
            <person name="Tsui H.-C.T."/>
            <person name="Winkler M.E."/>
        </authorList>
    </citation>
    <scope>NUCLEOTIDE SEQUENCE</scope>
</reference>
<protein>
    <submittedName>
        <fullName evidence="1">Uncharacterized protein</fullName>
    </submittedName>
</protein>
<feature type="non-terminal residue" evidence="1">
    <location>
        <position position="65"/>
    </location>
</feature>
<organism evidence="1">
    <name type="scientific">marine metagenome</name>
    <dbReference type="NCBI Taxonomy" id="408172"/>
    <lineage>
        <taxon>unclassified sequences</taxon>
        <taxon>metagenomes</taxon>
        <taxon>ecological metagenomes</taxon>
    </lineage>
</organism>
<proteinExistence type="predicted"/>
<dbReference type="EMBL" id="UINC01176495">
    <property type="protein sequence ID" value="SVD83648.1"/>
    <property type="molecule type" value="Genomic_DNA"/>
</dbReference>